<gene>
    <name evidence="2" type="ORF">SBOR_4178</name>
</gene>
<name>W9CFC1_SCLBF</name>
<accession>W9CFC1</accession>
<feature type="compositionally biased region" description="Low complexity" evidence="1">
    <location>
        <begin position="1"/>
        <end position="20"/>
    </location>
</feature>
<evidence type="ECO:0000313" key="2">
    <source>
        <dbReference type="EMBL" id="ESZ95437.1"/>
    </source>
</evidence>
<sequence length="101" mass="10730">MATPSSTPTPVSSLTAVTSPENAFPQLSDSAAVSPNRRSWRSIIESIRSTSSNEVSHDSSERITASHEERGFARQIWADRIESAAGGSEFSGDDASSSEKS</sequence>
<dbReference type="Proteomes" id="UP000019487">
    <property type="component" value="Unassembled WGS sequence"/>
</dbReference>
<evidence type="ECO:0000313" key="3">
    <source>
        <dbReference type="Proteomes" id="UP000019487"/>
    </source>
</evidence>
<protein>
    <submittedName>
        <fullName evidence="2">Uncharacterized protein</fullName>
    </submittedName>
</protein>
<dbReference type="HOGENOM" id="CLU_2293319_0_0_1"/>
<keyword evidence="3" id="KW-1185">Reference proteome</keyword>
<evidence type="ECO:0000256" key="1">
    <source>
        <dbReference type="SAM" id="MobiDB-lite"/>
    </source>
</evidence>
<proteinExistence type="predicted"/>
<reference evidence="2 3" key="1">
    <citation type="journal article" date="2014" name="Genome Announc.">
        <title>Draft genome sequence of Sclerotinia borealis, a psychrophilic plant pathogenic fungus.</title>
        <authorList>
            <person name="Mardanov A.V."/>
            <person name="Beletsky A.V."/>
            <person name="Kadnikov V.V."/>
            <person name="Ignatov A.N."/>
            <person name="Ravin N.V."/>
        </authorList>
    </citation>
    <scope>NUCLEOTIDE SEQUENCE [LARGE SCALE GENOMIC DNA]</scope>
    <source>
        <strain evidence="3">F-4157</strain>
    </source>
</reference>
<dbReference type="AlphaFoldDB" id="W9CFC1"/>
<feature type="region of interest" description="Disordered" evidence="1">
    <location>
        <begin position="1"/>
        <end position="32"/>
    </location>
</feature>
<comment type="caution">
    <text evidence="2">The sequence shown here is derived from an EMBL/GenBank/DDBJ whole genome shotgun (WGS) entry which is preliminary data.</text>
</comment>
<dbReference type="EMBL" id="AYSA01000186">
    <property type="protein sequence ID" value="ESZ95437.1"/>
    <property type="molecule type" value="Genomic_DNA"/>
</dbReference>
<organism evidence="2 3">
    <name type="scientific">Sclerotinia borealis (strain F-4128)</name>
    <dbReference type="NCBI Taxonomy" id="1432307"/>
    <lineage>
        <taxon>Eukaryota</taxon>
        <taxon>Fungi</taxon>
        <taxon>Dikarya</taxon>
        <taxon>Ascomycota</taxon>
        <taxon>Pezizomycotina</taxon>
        <taxon>Leotiomycetes</taxon>
        <taxon>Helotiales</taxon>
        <taxon>Sclerotiniaceae</taxon>
        <taxon>Sclerotinia</taxon>
    </lineage>
</organism>